<reference evidence="2" key="1">
    <citation type="journal article" date="2023" name="Insect Mol. Biol.">
        <title>Genome sequencing provides insights into the evolution of gene families encoding plant cell wall-degrading enzymes in longhorned beetles.</title>
        <authorList>
            <person name="Shin N.R."/>
            <person name="Okamura Y."/>
            <person name="Kirsch R."/>
            <person name="Pauchet Y."/>
        </authorList>
    </citation>
    <scope>NUCLEOTIDE SEQUENCE</scope>
    <source>
        <strain evidence="2">AMC_N1</strain>
    </source>
</reference>
<dbReference type="Proteomes" id="UP001162162">
    <property type="component" value="Unassembled WGS sequence"/>
</dbReference>
<comment type="caution">
    <text evidence="2">The sequence shown here is derived from an EMBL/GenBank/DDBJ whole genome shotgun (WGS) entry which is preliminary data.</text>
</comment>
<protein>
    <submittedName>
        <fullName evidence="2">Uncharacterized protein</fullName>
    </submittedName>
</protein>
<keyword evidence="1" id="KW-1133">Transmembrane helix</keyword>
<keyword evidence="1" id="KW-0812">Transmembrane</keyword>
<keyword evidence="3" id="KW-1185">Reference proteome</keyword>
<dbReference type="AlphaFoldDB" id="A0AAV8YZD4"/>
<evidence type="ECO:0000313" key="3">
    <source>
        <dbReference type="Proteomes" id="UP001162162"/>
    </source>
</evidence>
<proteinExistence type="predicted"/>
<name>A0AAV8YZD4_9CUCU</name>
<organism evidence="2 3">
    <name type="scientific">Aromia moschata</name>
    <dbReference type="NCBI Taxonomy" id="1265417"/>
    <lineage>
        <taxon>Eukaryota</taxon>
        <taxon>Metazoa</taxon>
        <taxon>Ecdysozoa</taxon>
        <taxon>Arthropoda</taxon>
        <taxon>Hexapoda</taxon>
        <taxon>Insecta</taxon>
        <taxon>Pterygota</taxon>
        <taxon>Neoptera</taxon>
        <taxon>Endopterygota</taxon>
        <taxon>Coleoptera</taxon>
        <taxon>Polyphaga</taxon>
        <taxon>Cucujiformia</taxon>
        <taxon>Chrysomeloidea</taxon>
        <taxon>Cerambycidae</taxon>
        <taxon>Cerambycinae</taxon>
        <taxon>Callichromatini</taxon>
        <taxon>Aromia</taxon>
    </lineage>
</organism>
<keyword evidence="1" id="KW-0472">Membrane</keyword>
<evidence type="ECO:0000256" key="1">
    <source>
        <dbReference type="SAM" id="Phobius"/>
    </source>
</evidence>
<gene>
    <name evidence="2" type="ORF">NQ318_014069</name>
</gene>
<sequence length="146" mass="16016">MWRRTITYLYPPRDIDIQKKSSTLAMNERDGNSVASTIKLEKPKIKTQTYNSVTAYSCRSLSLLAYIASLCVWSWILADLNCECDGCDEIPLCRDLNCTLGWKVLTLSCHAPLCSDLKLAGLRGVSMLVVGTLGTGGCLRAFSSGV</sequence>
<evidence type="ECO:0000313" key="2">
    <source>
        <dbReference type="EMBL" id="KAJ8956714.1"/>
    </source>
</evidence>
<dbReference type="EMBL" id="JAPWTK010000028">
    <property type="protein sequence ID" value="KAJ8956714.1"/>
    <property type="molecule type" value="Genomic_DNA"/>
</dbReference>
<feature type="transmembrane region" description="Helical" evidence="1">
    <location>
        <begin position="61"/>
        <end position="78"/>
    </location>
</feature>
<accession>A0AAV8YZD4</accession>